<protein>
    <submittedName>
        <fullName evidence="1">Uncharacterized protein</fullName>
    </submittedName>
</protein>
<name>A0A835A4C5_9POAL</name>
<organism evidence="1 2">
    <name type="scientific">Digitaria exilis</name>
    <dbReference type="NCBI Taxonomy" id="1010633"/>
    <lineage>
        <taxon>Eukaryota</taxon>
        <taxon>Viridiplantae</taxon>
        <taxon>Streptophyta</taxon>
        <taxon>Embryophyta</taxon>
        <taxon>Tracheophyta</taxon>
        <taxon>Spermatophyta</taxon>
        <taxon>Magnoliopsida</taxon>
        <taxon>Liliopsida</taxon>
        <taxon>Poales</taxon>
        <taxon>Poaceae</taxon>
        <taxon>PACMAD clade</taxon>
        <taxon>Panicoideae</taxon>
        <taxon>Panicodae</taxon>
        <taxon>Paniceae</taxon>
        <taxon>Anthephorinae</taxon>
        <taxon>Digitaria</taxon>
    </lineage>
</organism>
<keyword evidence="2" id="KW-1185">Reference proteome</keyword>
<proteinExistence type="predicted"/>
<dbReference type="EMBL" id="JACEFO010002781">
    <property type="protein sequence ID" value="KAF8649208.1"/>
    <property type="molecule type" value="Genomic_DNA"/>
</dbReference>
<sequence length="119" mass="13992">MLDVILIFIHLCKSFCVTFIPKTFWAHLHIDLTTVTSVEQIWTANLFLESNQRIRTTILTCVLWNVWKCRNAKVFRSVDETNLHIATRCHDDLLLWSNRCSTDADKAKLVEWSNYFFVG</sequence>
<dbReference type="OrthoDB" id="667521at2759"/>
<accession>A0A835A4C5</accession>
<dbReference type="Proteomes" id="UP000636709">
    <property type="component" value="Unassembled WGS sequence"/>
</dbReference>
<dbReference type="AlphaFoldDB" id="A0A835A4C5"/>
<reference evidence="1" key="1">
    <citation type="submission" date="2020-07" db="EMBL/GenBank/DDBJ databases">
        <title>Genome sequence and genetic diversity analysis of an under-domesticated orphan crop, white fonio (Digitaria exilis).</title>
        <authorList>
            <person name="Bennetzen J.L."/>
            <person name="Chen S."/>
            <person name="Ma X."/>
            <person name="Wang X."/>
            <person name="Yssel A.E.J."/>
            <person name="Chaluvadi S.R."/>
            <person name="Johnson M."/>
            <person name="Gangashetty P."/>
            <person name="Hamidou F."/>
            <person name="Sanogo M.D."/>
            <person name="Zwaenepoel A."/>
            <person name="Wallace J."/>
            <person name="Van De Peer Y."/>
            <person name="Van Deynze A."/>
        </authorList>
    </citation>
    <scope>NUCLEOTIDE SEQUENCE</scope>
    <source>
        <tissue evidence="1">Leaves</tissue>
    </source>
</reference>
<comment type="caution">
    <text evidence="1">The sequence shown here is derived from an EMBL/GenBank/DDBJ whole genome shotgun (WGS) entry which is preliminary data.</text>
</comment>
<evidence type="ECO:0000313" key="1">
    <source>
        <dbReference type="EMBL" id="KAF8649208.1"/>
    </source>
</evidence>
<gene>
    <name evidence="1" type="ORF">HU200_064403</name>
</gene>
<evidence type="ECO:0000313" key="2">
    <source>
        <dbReference type="Proteomes" id="UP000636709"/>
    </source>
</evidence>